<dbReference type="EMBL" id="CP132976">
    <property type="protein sequence ID" value="WMD23164.1"/>
    <property type="molecule type" value="Genomic_DNA"/>
</dbReference>
<sequence>MRKIDPVRQQERRNQILAAAADCFAEHGFHATSTAQICARAGMSPGNLFHYYGSKTDIIEALIAVDTETSRLRMQAACSAPDARQALVEWIAQQLALHQDPAYVRLGMEVLAEAVRNVRVHALVMENEASRKGGLIALLGAIWGARESPEPLAEMADVLLLLLDGVYSRSVVDPAFGAAAGRRLLDQALLRCLPGGAPDGAVRTSKQRSRG</sequence>
<dbReference type="Pfam" id="PF00440">
    <property type="entry name" value="TetR_N"/>
    <property type="match status" value="1"/>
</dbReference>
<evidence type="ECO:0000259" key="3">
    <source>
        <dbReference type="PROSITE" id="PS50977"/>
    </source>
</evidence>
<evidence type="ECO:0000256" key="1">
    <source>
        <dbReference type="ARBA" id="ARBA00023125"/>
    </source>
</evidence>
<dbReference type="PANTHER" id="PTHR30055:SF226">
    <property type="entry name" value="HTH-TYPE TRANSCRIPTIONAL REGULATOR PKSA"/>
    <property type="match status" value="1"/>
</dbReference>
<evidence type="ECO:0000313" key="4">
    <source>
        <dbReference type="EMBL" id="WMD23164.1"/>
    </source>
</evidence>
<name>A0ABY9M999_9BURK</name>
<dbReference type="SUPFAM" id="SSF46689">
    <property type="entry name" value="Homeodomain-like"/>
    <property type="match status" value="1"/>
</dbReference>
<evidence type="ECO:0000313" key="5">
    <source>
        <dbReference type="Proteomes" id="UP001234798"/>
    </source>
</evidence>
<dbReference type="Proteomes" id="UP001234798">
    <property type="component" value="Chromosome"/>
</dbReference>
<feature type="domain" description="HTH tetR-type" evidence="3">
    <location>
        <begin position="10"/>
        <end position="70"/>
    </location>
</feature>
<feature type="DNA-binding region" description="H-T-H motif" evidence="2">
    <location>
        <begin position="33"/>
        <end position="52"/>
    </location>
</feature>
<dbReference type="InterPro" id="IPR009057">
    <property type="entry name" value="Homeodomain-like_sf"/>
</dbReference>
<dbReference type="SUPFAM" id="SSF48498">
    <property type="entry name" value="Tetracyclin repressor-like, C-terminal domain"/>
    <property type="match status" value="1"/>
</dbReference>
<keyword evidence="1 2" id="KW-0238">DNA-binding</keyword>
<protein>
    <submittedName>
        <fullName evidence="4">TetR/AcrR family transcriptional regulator</fullName>
    </submittedName>
</protein>
<dbReference type="RefSeq" id="WP_306950006.1">
    <property type="nucleotide sequence ID" value="NZ_CP132976.1"/>
</dbReference>
<keyword evidence="5" id="KW-1185">Reference proteome</keyword>
<dbReference type="PANTHER" id="PTHR30055">
    <property type="entry name" value="HTH-TYPE TRANSCRIPTIONAL REGULATOR RUTR"/>
    <property type="match status" value="1"/>
</dbReference>
<organism evidence="4 5">
    <name type="scientific">Achromobacter seleniivolatilans</name>
    <dbReference type="NCBI Taxonomy" id="3047478"/>
    <lineage>
        <taxon>Bacteria</taxon>
        <taxon>Pseudomonadati</taxon>
        <taxon>Pseudomonadota</taxon>
        <taxon>Betaproteobacteria</taxon>
        <taxon>Burkholderiales</taxon>
        <taxon>Alcaligenaceae</taxon>
        <taxon>Achromobacter</taxon>
    </lineage>
</organism>
<evidence type="ECO:0000256" key="2">
    <source>
        <dbReference type="PROSITE-ProRule" id="PRU00335"/>
    </source>
</evidence>
<reference evidence="4 5" key="1">
    <citation type="submission" date="2023-08" db="EMBL/GenBank/DDBJ databases">
        <title>Achromobacter seleniivolatilans sp. nov., isolated from seleniferous soil.</title>
        <authorList>
            <person name="Zhang S."/>
            <person name="Li K."/>
            <person name="Peng J."/>
            <person name="Zhao Q."/>
            <person name="Wang H."/>
            <person name="Guo Y."/>
        </authorList>
    </citation>
    <scope>NUCLEOTIDE SEQUENCE [LARGE SCALE GENOMIC DNA]</scope>
    <source>
        <strain evidence="4 5">R39</strain>
    </source>
</reference>
<dbReference type="InterPro" id="IPR001647">
    <property type="entry name" value="HTH_TetR"/>
</dbReference>
<dbReference type="PROSITE" id="PS50977">
    <property type="entry name" value="HTH_TETR_2"/>
    <property type="match status" value="1"/>
</dbReference>
<accession>A0ABY9M999</accession>
<dbReference type="InterPro" id="IPR050109">
    <property type="entry name" value="HTH-type_TetR-like_transc_reg"/>
</dbReference>
<proteinExistence type="predicted"/>
<gene>
    <name evidence="4" type="ORF">RAS12_12525</name>
</gene>
<dbReference type="PRINTS" id="PR00455">
    <property type="entry name" value="HTHTETR"/>
</dbReference>
<dbReference type="Gene3D" id="1.10.357.10">
    <property type="entry name" value="Tetracycline Repressor, domain 2"/>
    <property type="match status" value="1"/>
</dbReference>
<dbReference type="InterPro" id="IPR036271">
    <property type="entry name" value="Tet_transcr_reg_TetR-rel_C_sf"/>
</dbReference>